<reference evidence="3 4" key="1">
    <citation type="submission" date="2018-08" db="EMBL/GenBank/DDBJ databases">
        <title>A genome reference for cultivated species of the human gut microbiota.</title>
        <authorList>
            <person name="Zou Y."/>
            <person name="Xue W."/>
            <person name="Luo G."/>
        </authorList>
    </citation>
    <scope>NUCLEOTIDE SEQUENCE [LARGE SCALE GENOMIC DNA]</scope>
    <source>
        <strain evidence="1 4">AF24-16AC</strain>
        <strain evidence="2 3">AF31-28B-AC</strain>
    </source>
</reference>
<dbReference type="Proteomes" id="UP000285109">
    <property type="component" value="Unassembled WGS sequence"/>
</dbReference>
<dbReference type="Proteomes" id="UP000285750">
    <property type="component" value="Unassembled WGS sequence"/>
</dbReference>
<name>A0A415T7C6_9BACT</name>
<organism evidence="2 3">
    <name type="scientific">Phocaeicola plebeius</name>
    <dbReference type="NCBI Taxonomy" id="310297"/>
    <lineage>
        <taxon>Bacteria</taxon>
        <taxon>Pseudomonadati</taxon>
        <taxon>Bacteroidota</taxon>
        <taxon>Bacteroidia</taxon>
        <taxon>Bacteroidales</taxon>
        <taxon>Bacteroidaceae</taxon>
        <taxon>Phocaeicola</taxon>
    </lineage>
</organism>
<dbReference type="EMBL" id="QRQK01000013">
    <property type="protein sequence ID" value="RHM97027.1"/>
    <property type="molecule type" value="Genomic_DNA"/>
</dbReference>
<proteinExistence type="predicted"/>
<keyword evidence="2" id="KW-0238">DNA-binding</keyword>
<gene>
    <name evidence="1" type="ORF">DWY14_11415</name>
    <name evidence="2" type="ORF">DWZ34_07860</name>
</gene>
<evidence type="ECO:0000313" key="2">
    <source>
        <dbReference type="EMBL" id="RHM97027.1"/>
    </source>
</evidence>
<protein>
    <submittedName>
        <fullName evidence="2">DNA-binding protein</fullName>
    </submittedName>
</protein>
<comment type="caution">
    <text evidence="2">The sequence shown here is derived from an EMBL/GenBank/DDBJ whole genome shotgun (WGS) entry which is preliminary data.</text>
</comment>
<dbReference type="RefSeq" id="WP_118026744.1">
    <property type="nucleotide sequence ID" value="NZ_CATVWJ010000027.1"/>
</dbReference>
<evidence type="ECO:0000313" key="1">
    <source>
        <dbReference type="EMBL" id="RGS05748.1"/>
    </source>
</evidence>
<accession>A0A415T7C6</accession>
<dbReference type="EMBL" id="QRUY01000026">
    <property type="protein sequence ID" value="RGS05748.1"/>
    <property type="molecule type" value="Genomic_DNA"/>
</dbReference>
<dbReference type="GO" id="GO:0003677">
    <property type="term" value="F:DNA binding"/>
    <property type="evidence" value="ECO:0007669"/>
    <property type="project" value="UniProtKB-KW"/>
</dbReference>
<evidence type="ECO:0000313" key="3">
    <source>
        <dbReference type="Proteomes" id="UP000285109"/>
    </source>
</evidence>
<dbReference type="AlphaFoldDB" id="A0A415T7C6"/>
<evidence type="ECO:0000313" key="4">
    <source>
        <dbReference type="Proteomes" id="UP000285750"/>
    </source>
</evidence>
<sequence>MKDLTISNIERQNVLNNRFAVGKIQEHLDIEGMLFEGEYRFTKKMVADFYQVDTSTIDRYLQSNSEELKHNGYILCKGKQLKEFKLEFAHLINEVSKTTQLGLFNFRSFLNIGMLLTESEKAKKVRSLILDFVITTINEKTGGGTKYINRRDVHYLPAAITEENYRKNLTSAINQYVDGHPTYKYSQITDFIYKAVFKENAKEYREVLRLDSKDNVRHTLYSEVLLVISSFENGVGAAISERFKENGSRKLTIDEVEHIVNELAEHPMQKPYLNDARTKMASRDFSFRDAYHGNIADYLQAVTPEEFERFIGDQSIDFDRILADNKDVLKRLKQAEDE</sequence>